<evidence type="ECO:0000313" key="6">
    <source>
        <dbReference type="EMBL" id="CAB4858638.1"/>
    </source>
</evidence>
<evidence type="ECO:0000256" key="2">
    <source>
        <dbReference type="ARBA" id="ARBA00022729"/>
    </source>
</evidence>
<accession>A0A6J7CP01</accession>
<protein>
    <submittedName>
        <fullName evidence="6">Unannotated protein</fullName>
    </submittedName>
</protein>
<dbReference type="InterPro" id="IPR013595">
    <property type="entry name" value="Pept_S33_TAP-like_C"/>
</dbReference>
<evidence type="ECO:0000256" key="4">
    <source>
        <dbReference type="SAM" id="MobiDB-lite"/>
    </source>
</evidence>
<dbReference type="AlphaFoldDB" id="A0A6J7CP01"/>
<evidence type="ECO:0000259" key="5">
    <source>
        <dbReference type="Pfam" id="PF08386"/>
    </source>
</evidence>
<gene>
    <name evidence="6" type="ORF">UFOPK3401_00129</name>
</gene>
<evidence type="ECO:0000256" key="1">
    <source>
        <dbReference type="ARBA" id="ARBA00010088"/>
    </source>
</evidence>
<evidence type="ECO:0000256" key="3">
    <source>
        <dbReference type="ARBA" id="ARBA00022801"/>
    </source>
</evidence>
<dbReference type="Gene3D" id="3.40.50.1820">
    <property type="entry name" value="alpha/beta hydrolase"/>
    <property type="match status" value="1"/>
</dbReference>
<comment type="similarity">
    <text evidence="1">Belongs to the peptidase S33 family.</text>
</comment>
<feature type="compositionally biased region" description="Low complexity" evidence="4">
    <location>
        <begin position="32"/>
        <end position="49"/>
    </location>
</feature>
<dbReference type="InterPro" id="IPR029058">
    <property type="entry name" value="AB_hydrolase_fold"/>
</dbReference>
<feature type="region of interest" description="Disordered" evidence="4">
    <location>
        <begin position="25"/>
        <end position="49"/>
    </location>
</feature>
<dbReference type="PANTHER" id="PTHR43248">
    <property type="entry name" value="2-SUCCINYL-6-HYDROXY-2,4-CYCLOHEXADIENE-1-CARBOXYLATE SYNTHASE"/>
    <property type="match status" value="1"/>
</dbReference>
<dbReference type="SUPFAM" id="SSF53474">
    <property type="entry name" value="alpha/beta-Hydrolases"/>
    <property type="match status" value="1"/>
</dbReference>
<sequence>MKRLIPLVVLVLAVSGLVSGCSRTAEEPIQTPTPTVSLPTLTPTTPTPTPASTALDQYISQKLNWTTCEKVAECAQLLVPIDYNNPQSGNLQLALIRRPARDPKLRKGSIVVNPGGPGGSGYDYVKSSGKILGPTATLIYDVVGFDPRGVSRSSPVKCLTAEQTDRFYSSDGSPETDAQATQAFLLGREFAKSCDYSAPGLLGFLGTRESAQDLNILRAALGEKKLNYVGKSYGTFLGAEFAQRFPTKVGRMVLDGAIDPNLDADGFAAGQSTGFERALQAFLKDCVTRASCALGRSTERAQKRLNLFFKQLDATPETVGNRKLTQALGILGVAASLYSKSSWPVLRSALSQGLQGNGAGLLALSDYYSNRNPDGTYADNSLDAFYAISCMDRADTKGIDATQALATKLTENNSSTFGSFIAWGDTPCQSWPVKATLQAGKITATGSGPIVVVGTTRDPATPFEWAQSLAAQLQNGVFVARDGDGHTGYRQGSSCVDQAVDLYLTKGTAPQDGLFCA</sequence>
<name>A0A6J7CP01_9ZZZZ</name>
<organism evidence="6">
    <name type="scientific">freshwater metagenome</name>
    <dbReference type="NCBI Taxonomy" id="449393"/>
    <lineage>
        <taxon>unclassified sequences</taxon>
        <taxon>metagenomes</taxon>
        <taxon>ecological metagenomes</taxon>
    </lineage>
</organism>
<dbReference type="PROSITE" id="PS51257">
    <property type="entry name" value="PROKAR_LIPOPROTEIN"/>
    <property type="match status" value="1"/>
</dbReference>
<dbReference type="GO" id="GO:0016787">
    <property type="term" value="F:hydrolase activity"/>
    <property type="evidence" value="ECO:0007669"/>
    <property type="project" value="UniProtKB-KW"/>
</dbReference>
<dbReference type="Pfam" id="PF08386">
    <property type="entry name" value="Abhydrolase_4"/>
    <property type="match status" value="1"/>
</dbReference>
<proteinExistence type="inferred from homology"/>
<dbReference type="InterPro" id="IPR051601">
    <property type="entry name" value="Serine_prot/Carboxylest_S33"/>
</dbReference>
<reference evidence="6" key="1">
    <citation type="submission" date="2020-05" db="EMBL/GenBank/DDBJ databases">
        <authorList>
            <person name="Chiriac C."/>
            <person name="Salcher M."/>
            <person name="Ghai R."/>
            <person name="Kavagutti S V."/>
        </authorList>
    </citation>
    <scope>NUCLEOTIDE SEQUENCE</scope>
</reference>
<feature type="domain" description="Peptidase S33 tripeptidyl aminopeptidase-like C-terminal" evidence="5">
    <location>
        <begin position="416"/>
        <end position="516"/>
    </location>
</feature>
<keyword evidence="3" id="KW-0378">Hydrolase</keyword>
<dbReference type="EMBL" id="CAFBLM010000002">
    <property type="protein sequence ID" value="CAB4858638.1"/>
    <property type="molecule type" value="Genomic_DNA"/>
</dbReference>
<dbReference type="PANTHER" id="PTHR43248:SF29">
    <property type="entry name" value="TRIPEPTIDYL AMINOPEPTIDASE"/>
    <property type="match status" value="1"/>
</dbReference>
<keyword evidence="2" id="KW-0732">Signal</keyword>